<comment type="caution">
    <text evidence="2">The sequence shown here is derived from an EMBL/GenBank/DDBJ whole genome shotgun (WGS) entry which is preliminary data.</text>
</comment>
<organism evidence="2 3">
    <name type="scientific">Mycena metata</name>
    <dbReference type="NCBI Taxonomy" id="1033252"/>
    <lineage>
        <taxon>Eukaryota</taxon>
        <taxon>Fungi</taxon>
        <taxon>Dikarya</taxon>
        <taxon>Basidiomycota</taxon>
        <taxon>Agaricomycotina</taxon>
        <taxon>Agaricomycetes</taxon>
        <taxon>Agaricomycetidae</taxon>
        <taxon>Agaricales</taxon>
        <taxon>Marasmiineae</taxon>
        <taxon>Mycenaceae</taxon>
        <taxon>Mycena</taxon>
    </lineage>
</organism>
<reference evidence="2" key="1">
    <citation type="submission" date="2023-03" db="EMBL/GenBank/DDBJ databases">
        <title>Massive genome expansion in bonnet fungi (Mycena s.s.) driven by repeated elements and novel gene families across ecological guilds.</title>
        <authorList>
            <consortium name="Lawrence Berkeley National Laboratory"/>
            <person name="Harder C.B."/>
            <person name="Miyauchi S."/>
            <person name="Viragh M."/>
            <person name="Kuo A."/>
            <person name="Thoen E."/>
            <person name="Andreopoulos B."/>
            <person name="Lu D."/>
            <person name="Skrede I."/>
            <person name="Drula E."/>
            <person name="Henrissat B."/>
            <person name="Morin E."/>
            <person name="Kohler A."/>
            <person name="Barry K."/>
            <person name="LaButti K."/>
            <person name="Morin E."/>
            <person name="Salamov A."/>
            <person name="Lipzen A."/>
            <person name="Mereny Z."/>
            <person name="Hegedus B."/>
            <person name="Baldrian P."/>
            <person name="Stursova M."/>
            <person name="Weitz H."/>
            <person name="Taylor A."/>
            <person name="Grigoriev I.V."/>
            <person name="Nagy L.G."/>
            <person name="Martin F."/>
            <person name="Kauserud H."/>
        </authorList>
    </citation>
    <scope>NUCLEOTIDE SEQUENCE</scope>
    <source>
        <strain evidence="2">CBHHK182m</strain>
    </source>
</reference>
<sequence length="210" mass="23651">MQQCPGCCKKGKKRKKSQDNLPLPEYRCRDCHGGMVYCQTCVVTRHLENPLHRVYIALADLNLRRQRGHSPLSCCTAPERAIKGFVVLHTNGIHEVNVNFCGCEGARAAGTYDIQLLRAGWFPATHERPQTAATFAVLNYFQQETCQAKTTMYDFYGVLEKLTGNTGVKPPDRYREWLRLCREYEHILLLAFGDRALVFDPSGVNGTGPG</sequence>
<evidence type="ECO:0000259" key="1">
    <source>
        <dbReference type="Pfam" id="PF18803"/>
    </source>
</evidence>
<dbReference type="Pfam" id="PF18803">
    <property type="entry name" value="CxC2"/>
    <property type="match status" value="1"/>
</dbReference>
<protein>
    <recommendedName>
        <fullName evidence="1">CxC2-like cysteine cluster KDZ transposase-associated domain-containing protein</fullName>
    </recommendedName>
</protein>
<feature type="non-terminal residue" evidence="2">
    <location>
        <position position="1"/>
    </location>
</feature>
<dbReference type="EMBL" id="JARKIB010000187">
    <property type="protein sequence ID" value="KAJ7726341.1"/>
    <property type="molecule type" value="Genomic_DNA"/>
</dbReference>
<gene>
    <name evidence="2" type="ORF">B0H16DRAFT_1332247</name>
</gene>
<feature type="domain" description="CxC2-like cysteine cluster KDZ transposase-associated" evidence="1">
    <location>
        <begin position="58"/>
        <end position="167"/>
    </location>
</feature>
<accession>A0AAD7MP12</accession>
<name>A0AAD7MP12_9AGAR</name>
<keyword evidence="3" id="KW-1185">Reference proteome</keyword>
<dbReference type="Proteomes" id="UP001215598">
    <property type="component" value="Unassembled WGS sequence"/>
</dbReference>
<evidence type="ECO:0000313" key="3">
    <source>
        <dbReference type="Proteomes" id="UP001215598"/>
    </source>
</evidence>
<proteinExistence type="predicted"/>
<dbReference type="InterPro" id="IPR041457">
    <property type="entry name" value="CxC2_KDZ-assoc"/>
</dbReference>
<evidence type="ECO:0000313" key="2">
    <source>
        <dbReference type="EMBL" id="KAJ7726341.1"/>
    </source>
</evidence>
<dbReference type="AlphaFoldDB" id="A0AAD7MP12"/>